<keyword evidence="2 8" id="KW-0813">Transport</keyword>
<feature type="transmembrane region" description="Helical" evidence="9">
    <location>
        <begin position="145"/>
        <end position="163"/>
    </location>
</feature>
<evidence type="ECO:0000256" key="4">
    <source>
        <dbReference type="ARBA" id="ARBA00022989"/>
    </source>
</evidence>
<accession>A0ABM0LUL9</accession>
<feature type="domain" description="Potassium channel" evidence="10">
    <location>
        <begin position="114"/>
        <end position="169"/>
    </location>
</feature>
<feature type="transmembrane region" description="Helical" evidence="9">
    <location>
        <begin position="280"/>
        <end position="302"/>
    </location>
</feature>
<dbReference type="Gene3D" id="1.10.287.70">
    <property type="match status" value="1"/>
</dbReference>
<evidence type="ECO:0000256" key="7">
    <source>
        <dbReference type="ARBA" id="ARBA00023303"/>
    </source>
</evidence>
<dbReference type="PRINTS" id="PR01333">
    <property type="entry name" value="2POREKCHANEL"/>
</dbReference>
<evidence type="ECO:0000256" key="9">
    <source>
        <dbReference type="SAM" id="Phobius"/>
    </source>
</evidence>
<gene>
    <name evidence="12" type="primary">LOC102806021</name>
</gene>
<feature type="transmembrane region" description="Helical" evidence="9">
    <location>
        <begin position="314"/>
        <end position="333"/>
    </location>
</feature>
<sequence>MSSVDGCSHQRPMRAYRCRRFYERTFRPCVVFHVILVIYVAIGICVFYTIERPEWDRNMIELETLKESFIRELRTGCELTQGNWSDFGSVQFDEMKHQLEDIFKRGMRLELGYNWDVWSSMFFCLTLLTTIGYGNIVPVTQLGKIACSIYALFGIPIFLVFLAKSGDIVANPLRNLHRKLLKSKNSFKSMRCFYLRQTGKQDIVESEQTEQDDVLEIQSLDAESAAKLPRDKDNGNPCIADEMMINYGTVDHNGHNGEACAIQRVTDDDVTTDNTGGEEITIPVPILLLIVIIYILLSAILFSHEENWTYIDAVYFCTITYTTVGFGDLAPAYDTDNAFRQQALLAMFVICGLILTSACINLGQDALRKTYEFVFNEQRCMGSINRRSETRRSEDDVNLAWV</sequence>
<keyword evidence="4 9" id="KW-1133">Transmembrane helix</keyword>
<evidence type="ECO:0000256" key="2">
    <source>
        <dbReference type="ARBA" id="ARBA00022448"/>
    </source>
</evidence>
<comment type="subcellular location">
    <subcellularLocation>
        <location evidence="1">Membrane</location>
        <topology evidence="1">Multi-pass membrane protein</topology>
    </subcellularLocation>
</comment>
<feature type="transmembrane region" description="Helical" evidence="9">
    <location>
        <begin position="345"/>
        <end position="363"/>
    </location>
</feature>
<dbReference type="InterPro" id="IPR003280">
    <property type="entry name" value="2pore_dom_K_chnl"/>
</dbReference>
<evidence type="ECO:0000256" key="3">
    <source>
        <dbReference type="ARBA" id="ARBA00022692"/>
    </source>
</evidence>
<feature type="transmembrane region" description="Helical" evidence="9">
    <location>
        <begin position="29"/>
        <end position="50"/>
    </location>
</feature>
<evidence type="ECO:0000256" key="8">
    <source>
        <dbReference type="RuleBase" id="RU003857"/>
    </source>
</evidence>
<evidence type="ECO:0000256" key="5">
    <source>
        <dbReference type="ARBA" id="ARBA00023065"/>
    </source>
</evidence>
<evidence type="ECO:0000256" key="6">
    <source>
        <dbReference type="ARBA" id="ARBA00023136"/>
    </source>
</evidence>
<dbReference type="RefSeq" id="XP_006811460.1">
    <property type="nucleotide sequence ID" value="XM_006811397.1"/>
</dbReference>
<organism evidence="11 12">
    <name type="scientific">Saccoglossus kowalevskii</name>
    <name type="common">Acorn worm</name>
    <dbReference type="NCBI Taxonomy" id="10224"/>
    <lineage>
        <taxon>Eukaryota</taxon>
        <taxon>Metazoa</taxon>
        <taxon>Hemichordata</taxon>
        <taxon>Enteropneusta</taxon>
        <taxon>Harrimaniidae</taxon>
        <taxon>Saccoglossus</taxon>
    </lineage>
</organism>
<dbReference type="PANTHER" id="PTHR11003:SF334">
    <property type="entry name" value="FI03418P"/>
    <property type="match status" value="1"/>
</dbReference>
<keyword evidence="5 8" id="KW-0406">Ion transport</keyword>
<dbReference type="InterPro" id="IPR013099">
    <property type="entry name" value="K_chnl_dom"/>
</dbReference>
<evidence type="ECO:0000256" key="1">
    <source>
        <dbReference type="ARBA" id="ARBA00004141"/>
    </source>
</evidence>
<keyword evidence="11" id="KW-1185">Reference proteome</keyword>
<keyword evidence="3 8" id="KW-0812">Transmembrane</keyword>
<dbReference type="SUPFAM" id="SSF81324">
    <property type="entry name" value="Voltage-gated potassium channels"/>
    <property type="match status" value="2"/>
</dbReference>
<evidence type="ECO:0000259" key="10">
    <source>
        <dbReference type="Pfam" id="PF07885"/>
    </source>
</evidence>
<feature type="transmembrane region" description="Helical" evidence="9">
    <location>
        <begin position="117"/>
        <end position="138"/>
    </location>
</feature>
<dbReference type="Pfam" id="PF07885">
    <property type="entry name" value="Ion_trans_2"/>
    <property type="match status" value="2"/>
</dbReference>
<dbReference type="Proteomes" id="UP000694865">
    <property type="component" value="Unplaced"/>
</dbReference>
<keyword evidence="7 8" id="KW-0407">Ion channel</keyword>
<name>A0ABM0LUL9_SACKO</name>
<reference evidence="12" key="1">
    <citation type="submission" date="2025-08" db="UniProtKB">
        <authorList>
            <consortium name="RefSeq"/>
        </authorList>
    </citation>
    <scope>IDENTIFICATION</scope>
    <source>
        <tissue evidence="12">Testes</tissue>
    </source>
</reference>
<keyword evidence="6 9" id="KW-0472">Membrane</keyword>
<proteinExistence type="inferred from homology"/>
<dbReference type="GeneID" id="102806021"/>
<dbReference type="PANTHER" id="PTHR11003">
    <property type="entry name" value="POTASSIUM CHANNEL, SUBFAMILY K"/>
    <property type="match status" value="1"/>
</dbReference>
<feature type="domain" description="Potassium channel" evidence="10">
    <location>
        <begin position="290"/>
        <end position="368"/>
    </location>
</feature>
<protein>
    <submittedName>
        <fullName evidence="12">TWiK family of potassium channels protein 7-like</fullName>
    </submittedName>
</protein>
<evidence type="ECO:0000313" key="12">
    <source>
        <dbReference type="RefSeq" id="XP_006811460.1"/>
    </source>
</evidence>
<evidence type="ECO:0000313" key="11">
    <source>
        <dbReference type="Proteomes" id="UP000694865"/>
    </source>
</evidence>
<comment type="similarity">
    <text evidence="8">Belongs to the two pore domain potassium channel (TC 1.A.1.8) family.</text>
</comment>